<keyword evidence="1 6" id="KW-0597">Phosphoprotein</keyword>
<dbReference type="EMBL" id="HG977196">
    <property type="protein sequence ID" value="CDP80444.1"/>
    <property type="molecule type" value="Genomic_DNA"/>
</dbReference>
<evidence type="ECO:0000256" key="6">
    <source>
        <dbReference type="PROSITE-ProRule" id="PRU00169"/>
    </source>
</evidence>
<name>A0A024LTJ4_9HYPH</name>
<feature type="domain" description="Response regulatory" evidence="8">
    <location>
        <begin position="14"/>
        <end position="127"/>
    </location>
</feature>
<dbReference type="Pfam" id="PF00072">
    <property type="entry name" value="Response_reg"/>
    <property type="match status" value="1"/>
</dbReference>
<evidence type="ECO:0000313" key="10">
    <source>
        <dbReference type="EMBL" id="CDP80444.1"/>
    </source>
</evidence>
<dbReference type="GO" id="GO:0032993">
    <property type="term" value="C:protein-DNA complex"/>
    <property type="evidence" value="ECO:0007669"/>
    <property type="project" value="TreeGrafter"/>
</dbReference>
<dbReference type="GO" id="GO:0006355">
    <property type="term" value="P:regulation of DNA-templated transcription"/>
    <property type="evidence" value="ECO:0007669"/>
    <property type="project" value="InterPro"/>
</dbReference>
<protein>
    <submittedName>
        <fullName evidence="10">Transcriptional regulator OmpR</fullName>
    </submittedName>
</protein>
<feature type="DNA-binding region" description="OmpR/PhoB-type" evidence="7">
    <location>
        <begin position="138"/>
        <end position="233"/>
    </location>
</feature>
<evidence type="ECO:0000256" key="4">
    <source>
        <dbReference type="ARBA" id="ARBA00023125"/>
    </source>
</evidence>
<feature type="modified residue" description="4-aspartylphosphate" evidence="6">
    <location>
        <position position="63"/>
    </location>
</feature>
<dbReference type="GO" id="GO:0000976">
    <property type="term" value="F:transcription cis-regulatory region binding"/>
    <property type="evidence" value="ECO:0007669"/>
    <property type="project" value="TreeGrafter"/>
</dbReference>
<dbReference type="PROSITE" id="PS50110">
    <property type="entry name" value="RESPONSE_REGULATORY"/>
    <property type="match status" value="1"/>
</dbReference>
<dbReference type="RefSeq" id="WP_182480169.1">
    <property type="nucleotide sequence ID" value="NZ_CADDYD010000003.1"/>
</dbReference>
<dbReference type="Gene3D" id="3.40.50.2300">
    <property type="match status" value="1"/>
</dbReference>
<dbReference type="PANTHER" id="PTHR48111">
    <property type="entry name" value="REGULATOR OF RPOS"/>
    <property type="match status" value="1"/>
</dbReference>
<organism evidence="10">
    <name type="scientific">Bartonella schoenbuchensis</name>
    <dbReference type="NCBI Taxonomy" id="165694"/>
    <lineage>
        <taxon>Bacteria</taxon>
        <taxon>Pseudomonadati</taxon>
        <taxon>Pseudomonadota</taxon>
        <taxon>Alphaproteobacteria</taxon>
        <taxon>Hyphomicrobiales</taxon>
        <taxon>Bartonellaceae</taxon>
        <taxon>Bartonella</taxon>
    </lineage>
</organism>
<dbReference type="Gene3D" id="6.10.250.690">
    <property type="match status" value="1"/>
</dbReference>
<evidence type="ECO:0000256" key="3">
    <source>
        <dbReference type="ARBA" id="ARBA00023015"/>
    </source>
</evidence>
<dbReference type="Pfam" id="PF00486">
    <property type="entry name" value="Trans_reg_C"/>
    <property type="match status" value="1"/>
</dbReference>
<dbReference type="SMART" id="SM00862">
    <property type="entry name" value="Trans_reg_C"/>
    <property type="match status" value="1"/>
</dbReference>
<dbReference type="GO" id="GO:0000156">
    <property type="term" value="F:phosphorelay response regulator activity"/>
    <property type="evidence" value="ECO:0007669"/>
    <property type="project" value="TreeGrafter"/>
</dbReference>
<dbReference type="InterPro" id="IPR036388">
    <property type="entry name" value="WH-like_DNA-bd_sf"/>
</dbReference>
<dbReference type="Gene3D" id="1.10.10.10">
    <property type="entry name" value="Winged helix-like DNA-binding domain superfamily/Winged helix DNA-binding domain"/>
    <property type="match status" value="1"/>
</dbReference>
<keyword evidence="5" id="KW-0804">Transcription</keyword>
<keyword evidence="2" id="KW-0902">Two-component regulatory system</keyword>
<dbReference type="SUPFAM" id="SSF52172">
    <property type="entry name" value="CheY-like"/>
    <property type="match status" value="1"/>
</dbReference>
<dbReference type="CDD" id="cd00383">
    <property type="entry name" value="trans_reg_C"/>
    <property type="match status" value="1"/>
</dbReference>
<evidence type="ECO:0000256" key="1">
    <source>
        <dbReference type="ARBA" id="ARBA00022553"/>
    </source>
</evidence>
<evidence type="ECO:0000256" key="7">
    <source>
        <dbReference type="PROSITE-ProRule" id="PRU01091"/>
    </source>
</evidence>
<keyword evidence="4 7" id="KW-0238">DNA-binding</keyword>
<dbReference type="PROSITE" id="PS51755">
    <property type="entry name" value="OMPR_PHOB"/>
    <property type="match status" value="1"/>
</dbReference>
<sequence>MTDHVHVLCDDAPHLLVIDDDTRIRSLLSQFLIKNGFRVSVSANADEARRQLASLDFDLLIVDVMMPGENGIDLTLSLRQTKNVPILMLTALSETDNRIHGLEAGADDYLSKPFNPRELLLRINAILRRGFSPNQSKIEQIVFGPYMFSISRRELKKGGEVIKLTDKEQEMMVIFAEHAGNTIPRHKFATGDSEISERAIDVQINRLRRKIEKDPATPIWLQTVRGVGYKLSIE</sequence>
<gene>
    <name evidence="10" type="primary">ompR</name>
    <name evidence="10" type="ORF">BN1046_01378</name>
</gene>
<dbReference type="InterPro" id="IPR011006">
    <property type="entry name" value="CheY-like_superfamily"/>
</dbReference>
<accession>A0A024LTJ4</accession>
<dbReference type="AlphaFoldDB" id="A0A024LTJ4"/>
<evidence type="ECO:0000256" key="5">
    <source>
        <dbReference type="ARBA" id="ARBA00023163"/>
    </source>
</evidence>
<dbReference type="InterPro" id="IPR001789">
    <property type="entry name" value="Sig_transdc_resp-reg_receiver"/>
</dbReference>
<reference evidence="10" key="1">
    <citation type="submission" date="2013-11" db="EMBL/GenBank/DDBJ databases">
        <authorList>
            <person name="GENOMES U."/>
        </authorList>
    </citation>
    <scope>NUCLEOTIDE SEQUENCE</scope>
    <source>
        <strain evidence="10">MVT06</strain>
    </source>
</reference>
<evidence type="ECO:0000259" key="8">
    <source>
        <dbReference type="PROSITE" id="PS50110"/>
    </source>
</evidence>
<dbReference type="SMART" id="SM00448">
    <property type="entry name" value="REC"/>
    <property type="match status" value="1"/>
</dbReference>
<feature type="domain" description="OmpR/PhoB-type" evidence="9">
    <location>
        <begin position="138"/>
        <end position="233"/>
    </location>
</feature>
<dbReference type="PANTHER" id="PTHR48111:SF4">
    <property type="entry name" value="DNA-BINDING DUAL TRANSCRIPTIONAL REGULATOR OMPR"/>
    <property type="match status" value="1"/>
</dbReference>
<reference evidence="10" key="2">
    <citation type="submission" date="2014-05" db="EMBL/GenBank/DDBJ databases">
        <title>Genome sequencing of Bartonella spp. isolated from human blood.</title>
        <authorList>
            <person name="Raoult D."/>
        </authorList>
    </citation>
    <scope>NUCLEOTIDE SEQUENCE</scope>
    <source>
        <strain evidence="10">MVT06</strain>
    </source>
</reference>
<dbReference type="InterPro" id="IPR001867">
    <property type="entry name" value="OmpR/PhoB-type_DNA-bd"/>
</dbReference>
<evidence type="ECO:0000256" key="2">
    <source>
        <dbReference type="ARBA" id="ARBA00023012"/>
    </source>
</evidence>
<dbReference type="InterPro" id="IPR039420">
    <property type="entry name" value="WalR-like"/>
</dbReference>
<proteinExistence type="predicted"/>
<keyword evidence="3" id="KW-0805">Transcription regulation</keyword>
<dbReference type="GO" id="GO:0005829">
    <property type="term" value="C:cytosol"/>
    <property type="evidence" value="ECO:0007669"/>
    <property type="project" value="TreeGrafter"/>
</dbReference>
<evidence type="ECO:0000259" key="9">
    <source>
        <dbReference type="PROSITE" id="PS51755"/>
    </source>
</evidence>